<name>A0A918Z2A5_9GAMM</name>
<dbReference type="RefSeq" id="WP_146472245.1">
    <property type="nucleotide sequence ID" value="NZ_BNCF01000007.1"/>
</dbReference>
<keyword evidence="1" id="KW-0732">Signal</keyword>
<proteinExistence type="predicted"/>
<evidence type="ECO:0000313" key="3">
    <source>
        <dbReference type="Proteomes" id="UP000636453"/>
    </source>
</evidence>
<evidence type="ECO:0000256" key="1">
    <source>
        <dbReference type="SAM" id="SignalP"/>
    </source>
</evidence>
<sequence length="194" mass="21036">MTRFRSLAAAAALFACALPALAAPPSTDQVRRIRQVLGFDLAMHAMLDKEIAKAAEQRKWDAGGRACVRDEIVPVLSDALDIAFADLFESSENAQAWLDFADKPAGRTMMEYVRADVAASVRGEGEKPDASALASQMSEEDQIEMLTFILSPAAQVLQKQFPELDLPAERRDALQAKIRSTCGVEFDVAGAFSS</sequence>
<reference evidence="2" key="2">
    <citation type="submission" date="2020-09" db="EMBL/GenBank/DDBJ databases">
        <authorList>
            <person name="Sun Q."/>
            <person name="Kim S."/>
        </authorList>
    </citation>
    <scope>NUCLEOTIDE SEQUENCE</scope>
    <source>
        <strain evidence="2">KCTC 32020</strain>
    </source>
</reference>
<evidence type="ECO:0000313" key="2">
    <source>
        <dbReference type="EMBL" id="GHE34111.1"/>
    </source>
</evidence>
<accession>A0A918Z2A5</accession>
<feature type="chain" id="PRO_5037413447" description="DUF2059 domain-containing protein" evidence="1">
    <location>
        <begin position="23"/>
        <end position="194"/>
    </location>
</feature>
<organism evidence="2 3">
    <name type="scientific">Vulcaniibacterium thermophilum</name>
    <dbReference type="NCBI Taxonomy" id="1169913"/>
    <lineage>
        <taxon>Bacteria</taxon>
        <taxon>Pseudomonadati</taxon>
        <taxon>Pseudomonadota</taxon>
        <taxon>Gammaproteobacteria</taxon>
        <taxon>Lysobacterales</taxon>
        <taxon>Lysobacteraceae</taxon>
        <taxon>Vulcaniibacterium</taxon>
    </lineage>
</organism>
<comment type="caution">
    <text evidence="2">The sequence shown here is derived from an EMBL/GenBank/DDBJ whole genome shotgun (WGS) entry which is preliminary data.</text>
</comment>
<dbReference type="PROSITE" id="PS51257">
    <property type="entry name" value="PROKAR_LIPOPROTEIN"/>
    <property type="match status" value="1"/>
</dbReference>
<dbReference type="Proteomes" id="UP000636453">
    <property type="component" value="Unassembled WGS sequence"/>
</dbReference>
<dbReference type="EMBL" id="BNCF01000007">
    <property type="protein sequence ID" value="GHE34111.1"/>
    <property type="molecule type" value="Genomic_DNA"/>
</dbReference>
<keyword evidence="3" id="KW-1185">Reference proteome</keyword>
<reference evidence="2" key="1">
    <citation type="journal article" date="2014" name="Int. J. Syst. Evol. Microbiol.">
        <title>Complete genome sequence of Corynebacterium casei LMG S-19264T (=DSM 44701T), isolated from a smear-ripened cheese.</title>
        <authorList>
            <consortium name="US DOE Joint Genome Institute (JGI-PGF)"/>
            <person name="Walter F."/>
            <person name="Albersmeier A."/>
            <person name="Kalinowski J."/>
            <person name="Ruckert C."/>
        </authorList>
    </citation>
    <scope>NUCLEOTIDE SEQUENCE</scope>
    <source>
        <strain evidence="2">KCTC 32020</strain>
    </source>
</reference>
<protein>
    <recommendedName>
        <fullName evidence="4">DUF2059 domain-containing protein</fullName>
    </recommendedName>
</protein>
<feature type="signal peptide" evidence="1">
    <location>
        <begin position="1"/>
        <end position="22"/>
    </location>
</feature>
<dbReference type="AlphaFoldDB" id="A0A918Z2A5"/>
<evidence type="ECO:0008006" key="4">
    <source>
        <dbReference type="Google" id="ProtNLM"/>
    </source>
</evidence>
<gene>
    <name evidence="2" type="ORF">GCM10007167_15270</name>
</gene>